<evidence type="ECO:0000313" key="2">
    <source>
        <dbReference type="Proteomes" id="UP000525987"/>
    </source>
</evidence>
<protein>
    <recommendedName>
        <fullName evidence="3">Phage tail protein</fullName>
    </recommendedName>
</protein>
<accession>A0A7W5BYN9</accession>
<dbReference type="RefSeq" id="WP_183387602.1">
    <property type="nucleotide sequence ID" value="NZ_JACHXM010000008.1"/>
</dbReference>
<keyword evidence="2" id="KW-1185">Reference proteome</keyword>
<reference evidence="1 2" key="1">
    <citation type="submission" date="2020-08" db="EMBL/GenBank/DDBJ databases">
        <title>Genomic Encyclopedia of Type Strains, Phase III (KMG-III): the genomes of soil and plant-associated and newly described type strains.</title>
        <authorList>
            <person name="Whitman W."/>
        </authorList>
    </citation>
    <scope>NUCLEOTIDE SEQUENCE [LARGE SCALE GENOMIC DNA]</scope>
    <source>
        <strain evidence="1 2">CECT 5995</strain>
    </source>
</reference>
<dbReference type="AlphaFoldDB" id="A0A7W5BYN9"/>
<name>A0A7W5BYN9_9GAMM</name>
<dbReference type="EMBL" id="JACHXM010000008">
    <property type="protein sequence ID" value="MBB3141219.1"/>
    <property type="molecule type" value="Genomic_DNA"/>
</dbReference>
<gene>
    <name evidence="1" type="ORF">FHR96_002096</name>
</gene>
<dbReference type="Proteomes" id="UP000525987">
    <property type="component" value="Unassembled WGS sequence"/>
</dbReference>
<evidence type="ECO:0000313" key="1">
    <source>
        <dbReference type="EMBL" id="MBB3141219.1"/>
    </source>
</evidence>
<proteinExistence type="predicted"/>
<evidence type="ECO:0008006" key="3">
    <source>
        <dbReference type="Google" id="ProtNLM"/>
    </source>
</evidence>
<organism evidence="1 2">
    <name type="scientific">Halomonas organivorans</name>
    <dbReference type="NCBI Taxonomy" id="257772"/>
    <lineage>
        <taxon>Bacteria</taxon>
        <taxon>Pseudomonadati</taxon>
        <taxon>Pseudomonadota</taxon>
        <taxon>Gammaproteobacteria</taxon>
        <taxon>Oceanospirillales</taxon>
        <taxon>Halomonadaceae</taxon>
        <taxon>Halomonas</taxon>
    </lineage>
</organism>
<comment type="caution">
    <text evidence="1">The sequence shown here is derived from an EMBL/GenBank/DDBJ whole genome shotgun (WGS) entry which is preliminary data.</text>
</comment>
<sequence length="160" mass="16756">MMINKVTRHDGTTIWNLDTDSADLPLGEVLPAAQTQFGQAIDTAAGQARAAFVSPGTLIEQEYQLAKHEAQTWLDGGKDGTAIPSSISDHMAMFGVGAEAAANEIVATAEQWEQALATIRSARLGGKAAVRNAETIEAAELASQAAIAELNAIRPQEGSL</sequence>